<accession>A0A8I3AFD4</accession>
<evidence type="ECO:0000313" key="1">
    <source>
        <dbReference type="EMBL" id="KAG7110341.1"/>
    </source>
</evidence>
<sequence length="113" mass="12390">MQPPLRLQRGLELLRSRLDILNLSFENQDAVLDVPNLAPKRIDLVIEPRGENLNLPDGLGEAPALGSNEFGRALLDALVGFRELIVEALDLLVLARIVRVKGFNGLNLCDDPG</sequence>
<name>A0A8I3AFD4_VERLO</name>
<dbReference type="AlphaFoldDB" id="A0A8I3AFD4"/>
<dbReference type="Proteomes" id="UP000689129">
    <property type="component" value="Unassembled WGS sequence"/>
</dbReference>
<proteinExistence type="predicted"/>
<gene>
    <name evidence="1" type="ORF">HYQ45_017628</name>
</gene>
<evidence type="ECO:0000313" key="2">
    <source>
        <dbReference type="Proteomes" id="UP000689129"/>
    </source>
</evidence>
<organism evidence="1 2">
    <name type="scientific">Verticillium longisporum</name>
    <name type="common">Verticillium dahliae var. longisporum</name>
    <dbReference type="NCBI Taxonomy" id="100787"/>
    <lineage>
        <taxon>Eukaryota</taxon>
        <taxon>Fungi</taxon>
        <taxon>Dikarya</taxon>
        <taxon>Ascomycota</taxon>
        <taxon>Pezizomycotina</taxon>
        <taxon>Sordariomycetes</taxon>
        <taxon>Hypocreomycetidae</taxon>
        <taxon>Glomerellales</taxon>
        <taxon>Plectosphaerellaceae</taxon>
        <taxon>Verticillium</taxon>
    </lineage>
</organism>
<protein>
    <submittedName>
        <fullName evidence="1">Uncharacterized protein</fullName>
    </submittedName>
</protein>
<reference evidence="1" key="1">
    <citation type="journal article" date="2021" name="Mol. Plant Pathol.">
        <title>A 20-kb lineage-specific genomic region tames virulence in pathogenic amphidiploid Verticillium longisporum.</title>
        <authorList>
            <person name="Harting R."/>
            <person name="Starke J."/>
            <person name="Kusch H."/>
            <person name="Poggeler S."/>
            <person name="Maurus I."/>
            <person name="Schluter R."/>
            <person name="Landesfeind M."/>
            <person name="Bulla I."/>
            <person name="Nowrousian M."/>
            <person name="de Jonge R."/>
            <person name="Stahlhut G."/>
            <person name="Hoff K.J."/>
            <person name="Asshauer K.P."/>
            <person name="Thurmer A."/>
            <person name="Stanke M."/>
            <person name="Daniel R."/>
            <person name="Morgenstern B."/>
            <person name="Thomma B.P.H.J."/>
            <person name="Kronstad J.W."/>
            <person name="Braus-Stromeyer S.A."/>
            <person name="Braus G.H."/>
        </authorList>
    </citation>
    <scope>NUCLEOTIDE SEQUENCE</scope>
    <source>
        <strain evidence="1">Vl32</strain>
    </source>
</reference>
<dbReference type="EMBL" id="JAEMWZ010000599">
    <property type="protein sequence ID" value="KAG7110341.1"/>
    <property type="molecule type" value="Genomic_DNA"/>
</dbReference>
<comment type="caution">
    <text evidence="1">The sequence shown here is derived from an EMBL/GenBank/DDBJ whole genome shotgun (WGS) entry which is preliminary data.</text>
</comment>